<dbReference type="GO" id="GO:0043953">
    <property type="term" value="P:protein transport by the Tat complex"/>
    <property type="evidence" value="ECO:0007669"/>
    <property type="project" value="UniProtKB-UniRule"/>
</dbReference>
<dbReference type="PANTHER" id="PTHR30371">
    <property type="entry name" value="SEC-INDEPENDENT PROTEIN TRANSLOCASE PROTEIN TATC"/>
    <property type="match status" value="1"/>
</dbReference>
<keyword evidence="3 5" id="KW-1133">Transmembrane helix</keyword>
<dbReference type="HOGENOM" id="CLU_031942_3_3_9"/>
<keyword evidence="5" id="KW-0811">Translocation</keyword>
<evidence type="ECO:0000256" key="3">
    <source>
        <dbReference type="ARBA" id="ARBA00022989"/>
    </source>
</evidence>
<feature type="transmembrane region" description="Helical" evidence="5">
    <location>
        <begin position="93"/>
        <end position="114"/>
    </location>
</feature>
<accession>R4KBB5</accession>
<evidence type="ECO:0000256" key="4">
    <source>
        <dbReference type="ARBA" id="ARBA00023136"/>
    </source>
</evidence>
<comment type="subcellular location">
    <subcellularLocation>
        <location evidence="5">Cell membrane</location>
        <topology evidence="5">Multi-pass membrane protein</topology>
    </subcellularLocation>
    <subcellularLocation>
        <location evidence="1">Membrane</location>
        <topology evidence="1">Multi-pass membrane protein</topology>
    </subcellularLocation>
</comment>
<dbReference type="KEGG" id="cpas:Clopa_4248"/>
<comment type="function">
    <text evidence="5">Part of the twin-arginine translocation (Tat) system that transports large folded proteins containing a characteristic twin-arginine motif in their signal peptide across membranes.</text>
</comment>
<evidence type="ECO:0000256" key="2">
    <source>
        <dbReference type="ARBA" id="ARBA00022692"/>
    </source>
</evidence>
<dbReference type="PATRIC" id="fig|86416.3.peg.4255"/>
<keyword evidence="5" id="KW-1003">Cell membrane</keyword>
<keyword evidence="2 5" id="KW-0812">Transmembrane</keyword>
<dbReference type="PRINTS" id="PR01840">
    <property type="entry name" value="TATCFAMILY"/>
</dbReference>
<feature type="transmembrane region" description="Helical" evidence="5">
    <location>
        <begin position="237"/>
        <end position="255"/>
    </location>
</feature>
<dbReference type="EMBL" id="CP003261">
    <property type="protein sequence ID" value="AGK98971.1"/>
    <property type="molecule type" value="Genomic_DNA"/>
</dbReference>
<organism evidence="6 7">
    <name type="scientific">Clostridium pasteurianum BC1</name>
    <dbReference type="NCBI Taxonomy" id="86416"/>
    <lineage>
        <taxon>Bacteria</taxon>
        <taxon>Bacillati</taxon>
        <taxon>Bacillota</taxon>
        <taxon>Clostridia</taxon>
        <taxon>Eubacteriales</taxon>
        <taxon>Clostridiaceae</taxon>
        <taxon>Clostridium</taxon>
    </lineage>
</organism>
<evidence type="ECO:0000313" key="6">
    <source>
        <dbReference type="EMBL" id="AGK98971.1"/>
    </source>
</evidence>
<gene>
    <name evidence="5" type="primary">tatC</name>
    <name evidence="6" type="ORF">Clopa_4248</name>
</gene>
<feature type="transmembrane region" description="Helical" evidence="5">
    <location>
        <begin position="214"/>
        <end position="231"/>
    </location>
</feature>
<keyword evidence="4 5" id="KW-0472">Membrane</keyword>
<evidence type="ECO:0000256" key="5">
    <source>
        <dbReference type="HAMAP-Rule" id="MF_00902"/>
    </source>
</evidence>
<feature type="transmembrane region" description="Helical" evidence="5">
    <location>
        <begin position="41"/>
        <end position="64"/>
    </location>
</feature>
<name>R4KBB5_CLOPA</name>
<keyword evidence="7" id="KW-1185">Reference proteome</keyword>
<evidence type="ECO:0000256" key="1">
    <source>
        <dbReference type="ARBA" id="ARBA00004141"/>
    </source>
</evidence>
<dbReference type="InterPro" id="IPR002033">
    <property type="entry name" value="TatC"/>
</dbReference>
<feature type="transmembrane region" description="Helical" evidence="5">
    <location>
        <begin position="126"/>
        <end position="156"/>
    </location>
</feature>
<proteinExistence type="inferred from homology"/>
<comment type="similarity">
    <text evidence="5">Belongs to the TatC family.</text>
</comment>
<reference evidence="6 7" key="1">
    <citation type="submission" date="2012-01" db="EMBL/GenBank/DDBJ databases">
        <title>Complete sequence of chromosome of Clostridium pasteurianum BC1.</title>
        <authorList>
            <consortium name="US DOE Joint Genome Institute"/>
            <person name="Lucas S."/>
            <person name="Han J."/>
            <person name="Lapidus A."/>
            <person name="Cheng J.-F."/>
            <person name="Goodwin L."/>
            <person name="Pitluck S."/>
            <person name="Peters L."/>
            <person name="Mikhailova N."/>
            <person name="Teshima H."/>
            <person name="Detter J.C."/>
            <person name="Han C."/>
            <person name="Tapia R."/>
            <person name="Land M."/>
            <person name="Hauser L."/>
            <person name="Kyrpides N."/>
            <person name="Ivanova N."/>
            <person name="Pagani I."/>
            <person name="Dunn J."/>
            <person name="Taghavi S."/>
            <person name="Francis A."/>
            <person name="van der Lelie D."/>
            <person name="Woyke T."/>
        </authorList>
    </citation>
    <scope>NUCLEOTIDE SEQUENCE [LARGE SCALE GENOMIC DNA]</scope>
    <source>
        <strain evidence="6 7">BC1</strain>
    </source>
</reference>
<comment type="subunit">
    <text evidence="5">Forms a complex with TatA.</text>
</comment>
<dbReference type="Proteomes" id="UP000013523">
    <property type="component" value="Chromosome"/>
</dbReference>
<dbReference type="OrthoDB" id="9777044at2"/>
<dbReference type="GO" id="GO:0065002">
    <property type="term" value="P:intracellular protein transmembrane transport"/>
    <property type="evidence" value="ECO:0007669"/>
    <property type="project" value="TreeGrafter"/>
</dbReference>
<dbReference type="RefSeq" id="WP_015617245.1">
    <property type="nucleotide sequence ID" value="NC_021182.1"/>
</dbReference>
<dbReference type="NCBIfam" id="TIGR00945">
    <property type="entry name" value="tatC"/>
    <property type="match status" value="1"/>
</dbReference>
<dbReference type="STRING" id="86416.Clopa_4248"/>
<dbReference type="eggNOG" id="COG0805">
    <property type="taxonomic scope" value="Bacteria"/>
</dbReference>
<keyword evidence="5" id="KW-0653">Protein transport</keyword>
<keyword evidence="5" id="KW-0813">Transport</keyword>
<dbReference type="GO" id="GO:0033281">
    <property type="term" value="C:TAT protein transport complex"/>
    <property type="evidence" value="ECO:0007669"/>
    <property type="project" value="UniProtKB-UniRule"/>
</dbReference>
<feature type="transmembrane region" description="Helical" evidence="5">
    <location>
        <begin position="176"/>
        <end position="202"/>
    </location>
</feature>
<dbReference type="HAMAP" id="MF_00902">
    <property type="entry name" value="TatC"/>
    <property type="match status" value="1"/>
</dbReference>
<protein>
    <recommendedName>
        <fullName evidence="5">Sec-independent protein translocase protein TatC</fullName>
    </recommendedName>
</protein>
<evidence type="ECO:0000313" key="7">
    <source>
        <dbReference type="Proteomes" id="UP000013523"/>
    </source>
</evidence>
<dbReference type="AlphaFoldDB" id="R4KBB5"/>
<sequence length="259" mass="29517">MIKRKHRLEEHIQIYKGKFNNNELGTPKTILDHLKDLRKMLLIISISIGVAFNIILIFFVTYIMDFIVKPLKNMHIEIIYTGLSESFASQVKVSLIAGVIVVSPIIFWQIWSFLKPALYRKERLIFGSLFILGIFLFILGVVFAYIVVLNLSINFFVYTSGNSATPMISISKYVDFLFSFLLPFGITFELPIAIIILTRLGIITASELSKYRKYVIFAIFIIAAILTPPDVVSQISMAIPIIILYEISILACKLVKKRV</sequence>
<dbReference type="GO" id="GO:0009977">
    <property type="term" value="F:proton motive force dependent protein transmembrane transporter activity"/>
    <property type="evidence" value="ECO:0007669"/>
    <property type="project" value="TreeGrafter"/>
</dbReference>
<dbReference type="PANTHER" id="PTHR30371:SF0">
    <property type="entry name" value="SEC-INDEPENDENT PROTEIN TRANSLOCASE PROTEIN TATC, CHLOROPLASTIC-RELATED"/>
    <property type="match status" value="1"/>
</dbReference>
<dbReference type="Pfam" id="PF00902">
    <property type="entry name" value="TatC"/>
    <property type="match status" value="1"/>
</dbReference>